<organism evidence="3">
    <name type="scientific">Cladocopium goreaui</name>
    <dbReference type="NCBI Taxonomy" id="2562237"/>
    <lineage>
        <taxon>Eukaryota</taxon>
        <taxon>Sar</taxon>
        <taxon>Alveolata</taxon>
        <taxon>Dinophyceae</taxon>
        <taxon>Suessiales</taxon>
        <taxon>Symbiodiniaceae</taxon>
        <taxon>Cladocopium</taxon>
    </lineage>
</organism>
<reference evidence="3" key="1">
    <citation type="submission" date="2022-10" db="EMBL/GenBank/DDBJ databases">
        <authorList>
            <person name="Chen Y."/>
            <person name="Dougan E. K."/>
            <person name="Chan C."/>
            <person name="Rhodes N."/>
            <person name="Thang M."/>
        </authorList>
    </citation>
    <scope>NUCLEOTIDE SEQUENCE</scope>
</reference>
<evidence type="ECO:0000256" key="1">
    <source>
        <dbReference type="SAM" id="MobiDB-lite"/>
    </source>
</evidence>
<dbReference type="EMBL" id="CAMXCT030001924">
    <property type="protein sequence ID" value="CAL4781516.1"/>
    <property type="molecule type" value="Genomic_DNA"/>
</dbReference>
<feature type="region of interest" description="Disordered" evidence="1">
    <location>
        <begin position="884"/>
        <end position="914"/>
    </location>
</feature>
<dbReference type="InterPro" id="IPR036869">
    <property type="entry name" value="J_dom_sf"/>
</dbReference>
<protein>
    <recommendedName>
        <fullName evidence="2">J domain-containing protein</fullName>
    </recommendedName>
</protein>
<name>A0A9P1FYD1_9DINO</name>
<dbReference type="PROSITE" id="PS50076">
    <property type="entry name" value="DNAJ_2"/>
    <property type="match status" value="1"/>
</dbReference>
<dbReference type="SMART" id="SM00271">
    <property type="entry name" value="DnaJ"/>
    <property type="match status" value="1"/>
</dbReference>
<feature type="region of interest" description="Disordered" evidence="1">
    <location>
        <begin position="127"/>
        <end position="203"/>
    </location>
</feature>
<dbReference type="EMBL" id="CAMXCT010001924">
    <property type="protein sequence ID" value="CAI3994204.1"/>
    <property type="molecule type" value="Genomic_DNA"/>
</dbReference>
<gene>
    <name evidence="3" type="ORF">C1SCF055_LOCUS20872</name>
</gene>
<dbReference type="Proteomes" id="UP001152797">
    <property type="component" value="Unassembled WGS sequence"/>
</dbReference>
<keyword evidence="5" id="KW-1185">Reference proteome</keyword>
<feature type="region of interest" description="Disordered" evidence="1">
    <location>
        <begin position="829"/>
        <end position="855"/>
    </location>
</feature>
<sequence length="1048" mass="114822">MASPAVKIQNILKHVDLGSDHYAPVISEPRLEAACPSALPVDPADRVRRLLVVTNSSSDQVRALHKSLVKVVHPDNFFTEDDKQATRAIQAVNAAWEVLRDPAKKTAYNQKIVAAAMDAEATSRKKSAFSQLAQRQKANASAAAARRKTTVKQPKPCTDASKGNPKEAQKEKGTGGKPGSKAASSSSSKEPAKAASASSKDPSDNWVYCKFVKQKAAVVCKSLLTKQLQRKFEHKAWAGEANAIAVAMQFQTACEKMITTVLGLNKLEQLKVFCADQCIEVPNGVRLTKGLLQDTLEEASVDQQALYAGTSKPFEQKIRAAYQACVGADPAADSKSPTHGIQLCKTTGKYMATFFVGKSFGSITKIFLHEEDAQFWFDSVNSLYNKGRLAGNVQALRQAEATRKATADAISKILAQNISVEPETRDAYKRKSEDGEDIFGKIFKKSKGAEIPLSKVRLFRTTLDQLQDLALKGNVEGVLLGSRHPTLSWRPTTCIVFQNGFDKDSADAFMVEAGLTKLGIISNGGSKDPTEATFAKLQEVASTSECKFPLLLHFTGEEYQATFRAFEADFEKKTAHEVSIDFIARRVNGEDVKVLGSRVVESKASTSRREAAKPIKYKVHAIPPDGRCFWYSWAAASSPEDWFGVERSKLGYALARVRLKIEENIGESLLQEVMGKMISAAATDEETCLLKEVLESKQMTFEVAHLVGLSFGCRFRITTAKNAQKHFGEQYSSDAFYGKPDGPIAGHFLFKFLGGDCGHFDLLLEDEHKLRGSIELPAHEHVDHCMERPRFADSIESIIGKNGNDLSSSPFSQHDLKSFSLRFDELNEVHEEPDETPGQTPAKSTPGAKKKPGSKNLLNWFSVSGAQMAFEICKQGAQTNLQTEVGTSTSAKPEAQTNLQTQVGTNTPATPKAQTNLQTEVGTNISVDPTETANMDQKVETKVDTNKTVETEATNMDQKVDTEVDTNQEAEMGNTAYDCTDLFGDDNGEPHVPAIKENSNLVKADIESLIDVKQLVCVAPPWCRLLASGEKTWELRSYQTKTRFRVAS</sequence>
<evidence type="ECO:0000313" key="4">
    <source>
        <dbReference type="EMBL" id="CAL4781516.1"/>
    </source>
</evidence>
<feature type="domain" description="J" evidence="2">
    <location>
        <begin position="45"/>
        <end position="112"/>
    </location>
</feature>
<reference evidence="4 5" key="2">
    <citation type="submission" date="2024-05" db="EMBL/GenBank/DDBJ databases">
        <authorList>
            <person name="Chen Y."/>
            <person name="Shah S."/>
            <person name="Dougan E. K."/>
            <person name="Thang M."/>
            <person name="Chan C."/>
        </authorList>
    </citation>
    <scope>NUCLEOTIDE SEQUENCE [LARGE SCALE GENOMIC DNA]</scope>
</reference>
<comment type="caution">
    <text evidence="3">The sequence shown here is derived from an EMBL/GenBank/DDBJ whole genome shotgun (WGS) entry which is preliminary data.</text>
</comment>
<accession>A0A9P1FYD1</accession>
<feature type="compositionally biased region" description="Low complexity" evidence="1">
    <location>
        <begin position="179"/>
        <end position="200"/>
    </location>
</feature>
<dbReference type="AlphaFoldDB" id="A0A9P1FYD1"/>
<dbReference type="Gene3D" id="1.10.287.110">
    <property type="entry name" value="DnaJ domain"/>
    <property type="match status" value="1"/>
</dbReference>
<feature type="compositionally biased region" description="Low complexity" evidence="1">
    <location>
        <begin position="133"/>
        <end position="144"/>
    </location>
</feature>
<evidence type="ECO:0000259" key="2">
    <source>
        <dbReference type="PROSITE" id="PS50076"/>
    </source>
</evidence>
<evidence type="ECO:0000313" key="3">
    <source>
        <dbReference type="EMBL" id="CAI3994204.1"/>
    </source>
</evidence>
<dbReference type="Pfam" id="PF00226">
    <property type="entry name" value="DnaJ"/>
    <property type="match status" value="1"/>
</dbReference>
<dbReference type="InterPro" id="IPR001623">
    <property type="entry name" value="DnaJ_domain"/>
</dbReference>
<dbReference type="EMBL" id="CAMXCT020001924">
    <property type="protein sequence ID" value="CAL1147579.1"/>
    <property type="molecule type" value="Genomic_DNA"/>
</dbReference>
<evidence type="ECO:0000313" key="5">
    <source>
        <dbReference type="Proteomes" id="UP001152797"/>
    </source>
</evidence>
<proteinExistence type="predicted"/>
<feature type="compositionally biased region" description="Basic and acidic residues" evidence="1">
    <location>
        <begin position="164"/>
        <end position="174"/>
    </location>
</feature>
<dbReference type="Gene3D" id="2.30.130.30">
    <property type="entry name" value="Hypothetical protein"/>
    <property type="match status" value="1"/>
</dbReference>
<dbReference type="SUPFAM" id="SSF46565">
    <property type="entry name" value="Chaperone J-domain"/>
    <property type="match status" value="1"/>
</dbReference>